<evidence type="ECO:0000256" key="1">
    <source>
        <dbReference type="SAM" id="SignalP"/>
    </source>
</evidence>
<dbReference type="Gene3D" id="2.60.120.890">
    <property type="entry name" value="BT2081, beta-jelly-roll domain"/>
    <property type="match status" value="1"/>
</dbReference>
<sequence length="311" mass="32286">MKTLTSLLRAGAAALLLAAPARAQTPIANASFETWAGTPEKPAGWLTTDDVYAAVFGVQVATGTVRKSPAAHSGTFAAQLQTTTAQGLGTNAGTLVLGSALSINAQFDFEKIGQPYTGRPASLQFYYRLSGPLTDSAGVALELTRRVNGQRVVVGYAGQPGRAGYPLPALAAAYTLATVPIQYVSNLPPDSVRISFTSGEADVLTAGTTLLIDDVALVGGTLPTRTARAETALLAYPNPSPDGRFTLQLPAPTAAAEVRVTDALGREVAREAWANAPRRSQVLNLLAQPAGLYTVRVLTAAGLAVCRISIR</sequence>
<dbReference type="InterPro" id="IPR026444">
    <property type="entry name" value="Secre_tail"/>
</dbReference>
<feature type="chain" id="PRO_5047296349" evidence="1">
    <location>
        <begin position="24"/>
        <end position="311"/>
    </location>
</feature>
<accession>A0ABT9A9Q8</accession>
<dbReference type="Proteomes" id="UP001167796">
    <property type="component" value="Unassembled WGS sequence"/>
</dbReference>
<keyword evidence="1" id="KW-0732">Signal</keyword>
<organism evidence="2 3">
    <name type="scientific">Hymenobacter mellowenesis</name>
    <dbReference type="NCBI Taxonomy" id="3063995"/>
    <lineage>
        <taxon>Bacteria</taxon>
        <taxon>Pseudomonadati</taxon>
        <taxon>Bacteroidota</taxon>
        <taxon>Cytophagia</taxon>
        <taxon>Cytophagales</taxon>
        <taxon>Hymenobacteraceae</taxon>
        <taxon>Hymenobacter</taxon>
    </lineage>
</organism>
<comment type="caution">
    <text evidence="2">The sequence shown here is derived from an EMBL/GenBank/DDBJ whole genome shotgun (WGS) entry which is preliminary data.</text>
</comment>
<keyword evidence="3" id="KW-1185">Reference proteome</keyword>
<reference evidence="2" key="1">
    <citation type="submission" date="2023-07" db="EMBL/GenBank/DDBJ databases">
        <authorList>
            <person name="Kim M.K."/>
        </authorList>
    </citation>
    <scope>NUCLEOTIDE SEQUENCE</scope>
    <source>
        <strain evidence="2">M29</strain>
    </source>
</reference>
<proteinExistence type="predicted"/>
<evidence type="ECO:0000313" key="3">
    <source>
        <dbReference type="Proteomes" id="UP001167796"/>
    </source>
</evidence>
<protein>
    <submittedName>
        <fullName evidence="2">T9SS type A sorting domain-containing protein</fullName>
    </submittedName>
</protein>
<feature type="signal peptide" evidence="1">
    <location>
        <begin position="1"/>
        <end position="23"/>
    </location>
</feature>
<dbReference type="EMBL" id="JAUQSX010000004">
    <property type="protein sequence ID" value="MDO7846571.1"/>
    <property type="molecule type" value="Genomic_DNA"/>
</dbReference>
<dbReference type="NCBIfam" id="TIGR04183">
    <property type="entry name" value="Por_Secre_tail"/>
    <property type="match status" value="1"/>
</dbReference>
<evidence type="ECO:0000313" key="2">
    <source>
        <dbReference type="EMBL" id="MDO7846571.1"/>
    </source>
</evidence>
<dbReference type="RefSeq" id="WP_305011258.1">
    <property type="nucleotide sequence ID" value="NZ_JAUQSX010000004.1"/>
</dbReference>
<dbReference type="InterPro" id="IPR038653">
    <property type="entry name" value="Put_CMD_sf"/>
</dbReference>
<gene>
    <name evidence="2" type="ORF">Q5H92_09405</name>
</gene>
<name>A0ABT9A9Q8_9BACT</name>